<dbReference type="SUPFAM" id="SSF64182">
    <property type="entry name" value="DHH phosphoesterases"/>
    <property type="match status" value="1"/>
</dbReference>
<dbReference type="STRING" id="1618572.UT17_C0004G0219"/>
<gene>
    <name evidence="3" type="ORF">UT17_C0004G0219</name>
</gene>
<accession>A0A0G0PR65</accession>
<feature type="domain" description="DHHA1" evidence="2">
    <location>
        <begin position="255"/>
        <end position="326"/>
    </location>
</feature>
<dbReference type="InterPro" id="IPR051319">
    <property type="entry name" value="Oligoribo/pAp-PDE_c-di-AMP_PDE"/>
</dbReference>
<evidence type="ECO:0000313" key="3">
    <source>
        <dbReference type="EMBL" id="KKQ91871.1"/>
    </source>
</evidence>
<name>A0A0G0PR65_9BACT</name>
<dbReference type="Gene3D" id="3.90.1640.10">
    <property type="entry name" value="inorganic pyrophosphatase (n-terminal core)"/>
    <property type="match status" value="1"/>
</dbReference>
<evidence type="ECO:0000259" key="2">
    <source>
        <dbReference type="Pfam" id="PF02272"/>
    </source>
</evidence>
<feature type="domain" description="DDH" evidence="1">
    <location>
        <begin position="18"/>
        <end position="163"/>
    </location>
</feature>
<dbReference type="InterPro" id="IPR038763">
    <property type="entry name" value="DHH_sf"/>
</dbReference>
<dbReference type="PANTHER" id="PTHR47618">
    <property type="entry name" value="BIFUNCTIONAL OLIGORIBONUCLEASE AND PAP PHOSPHATASE NRNA"/>
    <property type="match status" value="1"/>
</dbReference>
<dbReference type="Pfam" id="PF01368">
    <property type="entry name" value="DHH"/>
    <property type="match status" value="1"/>
</dbReference>
<dbReference type="Pfam" id="PF02272">
    <property type="entry name" value="DHHA1"/>
    <property type="match status" value="1"/>
</dbReference>
<comment type="caution">
    <text evidence="3">The sequence shown here is derived from an EMBL/GenBank/DDBJ whole genome shotgun (WGS) entry which is preliminary data.</text>
</comment>
<dbReference type="Gene3D" id="3.10.310.30">
    <property type="match status" value="1"/>
</dbReference>
<protein>
    <submittedName>
        <fullName evidence="3">Phosphoesterase RecJ domain-containing protein</fullName>
    </submittedName>
</protein>
<organism evidence="3 4">
    <name type="scientific">Candidatus Woesebacteria bacterium GW2011_GWB1_39_10</name>
    <dbReference type="NCBI Taxonomy" id="1618572"/>
    <lineage>
        <taxon>Bacteria</taxon>
        <taxon>Candidatus Woeseibacteriota</taxon>
    </lineage>
</organism>
<dbReference type="InterPro" id="IPR003156">
    <property type="entry name" value="DHHA1_dom"/>
</dbReference>
<dbReference type="InterPro" id="IPR001667">
    <property type="entry name" value="DDH_dom"/>
</dbReference>
<dbReference type="AlphaFoldDB" id="A0A0G0PR65"/>
<dbReference type="EMBL" id="LBVU01000004">
    <property type="protein sequence ID" value="KKQ91871.1"/>
    <property type="molecule type" value="Genomic_DNA"/>
</dbReference>
<evidence type="ECO:0000313" key="4">
    <source>
        <dbReference type="Proteomes" id="UP000034774"/>
    </source>
</evidence>
<dbReference type="PANTHER" id="PTHR47618:SF1">
    <property type="entry name" value="BIFUNCTIONAL OLIGORIBONUCLEASE AND PAP PHOSPHATASE NRNA"/>
    <property type="match status" value="1"/>
</dbReference>
<dbReference type="Proteomes" id="UP000034774">
    <property type="component" value="Unassembled WGS sequence"/>
</dbReference>
<sequence length="328" mass="36704">MNYKESKNILEEIKKANKILVNCHRSPDPDSIGSATSMSLALKELGKDDVTIISPDEIPDNCKFLPNSKSIKVVNFDDFDFSQYDTFVIVDSGNWNQTTGKDNILSSKIRKVVIDHHYTNTKEGDINLVDEKTGSCCALLFKIFSDWKLELTTDLATSLLTGIIADTMSFQTDIIGESAFSMADTLVKNGADRRNILFNLYMSRPIDEIHLMGEMLTKVVVEEDARFAWVAVPKDLTKNYPGSRDAKSYIAGSFIQSIENTDFGFVLEQFDNFCSVSFRSRNDFDVSKIAEKLGGGGHKSASAARLYMPYDQAVIKVLETARKYAKKD</sequence>
<dbReference type="GO" id="GO:0003676">
    <property type="term" value="F:nucleic acid binding"/>
    <property type="evidence" value="ECO:0007669"/>
    <property type="project" value="InterPro"/>
</dbReference>
<evidence type="ECO:0000259" key="1">
    <source>
        <dbReference type="Pfam" id="PF01368"/>
    </source>
</evidence>
<proteinExistence type="predicted"/>
<reference evidence="3 4" key="1">
    <citation type="journal article" date="2015" name="Nature">
        <title>rRNA introns, odd ribosomes, and small enigmatic genomes across a large radiation of phyla.</title>
        <authorList>
            <person name="Brown C.T."/>
            <person name="Hug L.A."/>
            <person name="Thomas B.C."/>
            <person name="Sharon I."/>
            <person name="Castelle C.J."/>
            <person name="Singh A."/>
            <person name="Wilkins M.J."/>
            <person name="Williams K.H."/>
            <person name="Banfield J.F."/>
        </authorList>
    </citation>
    <scope>NUCLEOTIDE SEQUENCE [LARGE SCALE GENOMIC DNA]</scope>
</reference>